<dbReference type="STRING" id="6186.A0A183JVB1"/>
<name>A0A183JVB1_9TREM</name>
<evidence type="ECO:0000313" key="1">
    <source>
        <dbReference type="EMBL" id="VDP06175.1"/>
    </source>
</evidence>
<accession>A0A183JVB1</accession>
<organism evidence="3">
    <name type="scientific">Schistosoma curassoni</name>
    <dbReference type="NCBI Taxonomy" id="6186"/>
    <lineage>
        <taxon>Eukaryota</taxon>
        <taxon>Metazoa</taxon>
        <taxon>Spiralia</taxon>
        <taxon>Lophotrochozoa</taxon>
        <taxon>Platyhelminthes</taxon>
        <taxon>Trematoda</taxon>
        <taxon>Digenea</taxon>
        <taxon>Strigeidida</taxon>
        <taxon>Schistosomatoidea</taxon>
        <taxon>Schistosomatidae</taxon>
        <taxon>Schistosoma</taxon>
    </lineage>
</organism>
<gene>
    <name evidence="1" type="ORF">SCUD_LOCUS6655</name>
</gene>
<proteinExistence type="predicted"/>
<dbReference type="Proteomes" id="UP000279833">
    <property type="component" value="Unassembled WGS sequence"/>
</dbReference>
<dbReference type="WBParaSite" id="SCUD_0000665501-mRNA-1">
    <property type="protein sequence ID" value="SCUD_0000665501-mRNA-1"/>
    <property type="gene ID" value="SCUD_0000665501"/>
</dbReference>
<evidence type="ECO:0000313" key="2">
    <source>
        <dbReference type="Proteomes" id="UP000279833"/>
    </source>
</evidence>
<sequence length="91" mass="10347">MISNCPPDKLRFFLATLRTKLKTQKTHVLKRPVPPDAPPTSISLLEELSPLPLPKKTNSHPKVIEPFSCDMSVINFQDGRYNDFILMLTDL</sequence>
<evidence type="ECO:0000313" key="3">
    <source>
        <dbReference type="WBParaSite" id="SCUD_0000665501-mRNA-1"/>
    </source>
</evidence>
<reference evidence="3" key="1">
    <citation type="submission" date="2016-06" db="UniProtKB">
        <authorList>
            <consortium name="WormBaseParasite"/>
        </authorList>
    </citation>
    <scope>IDENTIFICATION</scope>
</reference>
<dbReference type="EMBL" id="UZAK01015935">
    <property type="protein sequence ID" value="VDP06175.1"/>
    <property type="molecule type" value="Genomic_DNA"/>
</dbReference>
<dbReference type="AlphaFoldDB" id="A0A183JVB1"/>
<protein>
    <submittedName>
        <fullName evidence="1 3">Uncharacterized protein</fullName>
    </submittedName>
</protein>
<keyword evidence="2" id="KW-1185">Reference proteome</keyword>
<reference evidence="1 2" key="2">
    <citation type="submission" date="2018-11" db="EMBL/GenBank/DDBJ databases">
        <authorList>
            <consortium name="Pathogen Informatics"/>
        </authorList>
    </citation>
    <scope>NUCLEOTIDE SEQUENCE [LARGE SCALE GENOMIC DNA]</scope>
    <source>
        <strain evidence="1">Dakar</strain>
        <strain evidence="2">Dakar, Senegal</strain>
    </source>
</reference>